<comment type="similarity">
    <text evidence="2">Belongs to the VirD4/TraG family.</text>
</comment>
<keyword evidence="5 8" id="KW-1133">Transmembrane helix</keyword>
<evidence type="ECO:0000256" key="3">
    <source>
        <dbReference type="ARBA" id="ARBA00022475"/>
    </source>
</evidence>
<evidence type="ECO:0000256" key="5">
    <source>
        <dbReference type="ARBA" id="ARBA00022989"/>
    </source>
</evidence>
<sequence>MLITPIDSPRLKAMAFGAILLGAVLTALYLASYLFLIKLANPLLPPSAATPTTVLRYWQQYGTDPYTRRWLIGCLVIGTVPVSAIVIALCRPVNRSLHGDARFATRREVARAGLFAETGIILGRWGRRYLVLGRQLAAIVIAPPRSGKGAGLVQPNALSWRGSIVVNDVRKECYRITAGFRSLFSDAYLFDPLSPKGLTAQWNPISKHYVPDDPPLRVSALQKLANQLSPDPASGDPFWPASCRDLFLGIGLYVIETPSLPRTMGEMVRQIMHGADDSVSDHWKRIIRERDKSQSPLSSTCKRMLYDFIALSPQTQSSVRKTFTAKLQLWTDPLVDAATSADSFNFYNVRRKRLSIYLGVNPGDLDRLSLLMNLFFTQLLDANMDKMPEDDPTIRYELLPIMDELAALGRMPIIEKSIQLMGGYGIRPLLIAHSVPQLRAVYGPDHTKNIIACCGARVVYAPNDNDYATDISRELGTFTADSTSDSRQAMSVRPGSVTRSKTARALLNPQEVKMMGVNNEIVFVEHCLPIFCRKIWYWQRLVFLRRANRPLPEITPIEITMPAPPPPLLEKDDAPAGKAKSPRDITPQDVPKLGKLKLTDYAAEFKNVQLPKGEKLTGEDLQRVFDSFIREVEVTT</sequence>
<feature type="transmembrane region" description="Helical" evidence="8">
    <location>
        <begin position="12"/>
        <end position="36"/>
    </location>
</feature>
<dbReference type="EMBL" id="JAAQOM010000001">
    <property type="protein sequence ID" value="NIA52536.1"/>
    <property type="molecule type" value="Genomic_DNA"/>
</dbReference>
<keyword evidence="4 8" id="KW-0812">Transmembrane</keyword>
<dbReference type="PANTHER" id="PTHR37937:SF1">
    <property type="entry name" value="CONJUGATIVE TRANSFER: DNA TRANSPORT"/>
    <property type="match status" value="1"/>
</dbReference>
<evidence type="ECO:0000256" key="6">
    <source>
        <dbReference type="ARBA" id="ARBA00023136"/>
    </source>
</evidence>
<reference evidence="9 10" key="1">
    <citation type="submission" date="2020-03" db="EMBL/GenBank/DDBJ databases">
        <title>Genome sequence of strain Massilia sp. TW-1.</title>
        <authorList>
            <person name="Chaudhary D.K."/>
        </authorList>
    </citation>
    <scope>NUCLEOTIDE SEQUENCE [LARGE SCALE GENOMIC DNA]</scope>
    <source>
        <strain evidence="9 10">TW-1</strain>
    </source>
</reference>
<dbReference type="RefSeq" id="WP_166856130.1">
    <property type="nucleotide sequence ID" value="NZ_JAAQOM010000001.1"/>
</dbReference>
<comment type="subcellular location">
    <subcellularLocation>
        <location evidence="1">Cell membrane</location>
        <topology evidence="1">Multi-pass membrane protein</topology>
    </subcellularLocation>
</comment>
<evidence type="ECO:0000256" key="2">
    <source>
        <dbReference type="ARBA" id="ARBA00008806"/>
    </source>
</evidence>
<keyword evidence="10" id="KW-1185">Reference proteome</keyword>
<dbReference type="Proteomes" id="UP000716322">
    <property type="component" value="Unassembled WGS sequence"/>
</dbReference>
<keyword evidence="6 8" id="KW-0472">Membrane</keyword>
<dbReference type="InterPro" id="IPR027417">
    <property type="entry name" value="P-loop_NTPase"/>
</dbReference>
<name>A0ABX0P5M7_9BURK</name>
<feature type="transmembrane region" description="Helical" evidence="8">
    <location>
        <begin position="70"/>
        <end position="90"/>
    </location>
</feature>
<dbReference type="SUPFAM" id="SSF52540">
    <property type="entry name" value="P-loop containing nucleoside triphosphate hydrolases"/>
    <property type="match status" value="1"/>
</dbReference>
<dbReference type="InterPro" id="IPR003688">
    <property type="entry name" value="TraG/VirD4"/>
</dbReference>
<evidence type="ECO:0000256" key="1">
    <source>
        <dbReference type="ARBA" id="ARBA00004651"/>
    </source>
</evidence>
<evidence type="ECO:0000256" key="8">
    <source>
        <dbReference type="SAM" id="Phobius"/>
    </source>
</evidence>
<evidence type="ECO:0000256" key="4">
    <source>
        <dbReference type="ARBA" id="ARBA00022692"/>
    </source>
</evidence>
<proteinExistence type="inferred from homology"/>
<dbReference type="PANTHER" id="PTHR37937">
    <property type="entry name" value="CONJUGATIVE TRANSFER: DNA TRANSPORT"/>
    <property type="match status" value="1"/>
</dbReference>
<dbReference type="InterPro" id="IPR051539">
    <property type="entry name" value="T4SS-coupling_protein"/>
</dbReference>
<dbReference type="CDD" id="cd01127">
    <property type="entry name" value="TrwB_TraG_TraD_VirD4"/>
    <property type="match status" value="1"/>
</dbReference>
<evidence type="ECO:0000256" key="7">
    <source>
        <dbReference type="SAM" id="MobiDB-lite"/>
    </source>
</evidence>
<gene>
    <name evidence="9" type="ORF">HAV22_02555</name>
</gene>
<evidence type="ECO:0000313" key="10">
    <source>
        <dbReference type="Proteomes" id="UP000716322"/>
    </source>
</evidence>
<feature type="region of interest" description="Disordered" evidence="7">
    <location>
        <begin position="558"/>
        <end position="592"/>
    </location>
</feature>
<keyword evidence="3" id="KW-1003">Cell membrane</keyword>
<dbReference type="Gene3D" id="3.40.50.300">
    <property type="entry name" value="P-loop containing nucleotide triphosphate hydrolases"/>
    <property type="match status" value="1"/>
</dbReference>
<accession>A0ABX0P5M7</accession>
<comment type="caution">
    <text evidence="9">The sequence shown here is derived from an EMBL/GenBank/DDBJ whole genome shotgun (WGS) entry which is preliminary data.</text>
</comment>
<organism evidence="9 10">
    <name type="scientific">Telluria antibiotica</name>
    <dbReference type="NCBI Taxonomy" id="2717319"/>
    <lineage>
        <taxon>Bacteria</taxon>
        <taxon>Pseudomonadati</taxon>
        <taxon>Pseudomonadota</taxon>
        <taxon>Betaproteobacteria</taxon>
        <taxon>Burkholderiales</taxon>
        <taxon>Oxalobacteraceae</taxon>
        <taxon>Telluria group</taxon>
        <taxon>Telluria</taxon>
    </lineage>
</organism>
<protein>
    <submittedName>
        <fullName evidence="9">Type IV secretory system conjugative DNA transfer family protein</fullName>
    </submittedName>
</protein>
<dbReference type="Pfam" id="PF02534">
    <property type="entry name" value="T4SS-DNA_transf"/>
    <property type="match status" value="1"/>
</dbReference>
<evidence type="ECO:0000313" key="9">
    <source>
        <dbReference type="EMBL" id="NIA52536.1"/>
    </source>
</evidence>